<comment type="similarity">
    <text evidence="8">Belongs to the auxin efflux carrier (TC 2.A.69.2) family.</text>
</comment>
<evidence type="ECO:0000256" key="3">
    <source>
        <dbReference type="ARBA" id="ARBA00022692"/>
    </source>
</evidence>
<dbReference type="AlphaFoldDB" id="A0A8T2U065"/>
<feature type="transmembrane region" description="Helical" evidence="9">
    <location>
        <begin position="355"/>
        <end position="376"/>
    </location>
</feature>
<keyword evidence="4 9" id="KW-1133">Transmembrane helix</keyword>
<dbReference type="OrthoDB" id="191139at2759"/>
<keyword evidence="3 9" id="KW-0812">Transmembrane</keyword>
<dbReference type="GO" id="GO:0080162">
    <property type="term" value="P:endoplasmic reticulum to cytosol auxin transport"/>
    <property type="evidence" value="ECO:0007669"/>
    <property type="project" value="InterPro"/>
</dbReference>
<accession>A0A8T2U065</accession>
<organism evidence="10 11">
    <name type="scientific">Ceratopteris richardii</name>
    <name type="common">Triangle waterfern</name>
    <dbReference type="NCBI Taxonomy" id="49495"/>
    <lineage>
        <taxon>Eukaryota</taxon>
        <taxon>Viridiplantae</taxon>
        <taxon>Streptophyta</taxon>
        <taxon>Embryophyta</taxon>
        <taxon>Tracheophyta</taxon>
        <taxon>Polypodiopsida</taxon>
        <taxon>Polypodiidae</taxon>
        <taxon>Polypodiales</taxon>
        <taxon>Pteridineae</taxon>
        <taxon>Pteridaceae</taxon>
        <taxon>Parkerioideae</taxon>
        <taxon>Ceratopteris</taxon>
    </lineage>
</organism>
<evidence type="ECO:0000256" key="7">
    <source>
        <dbReference type="ARBA" id="ARBA00025100"/>
    </source>
</evidence>
<reference evidence="10" key="1">
    <citation type="submission" date="2021-08" db="EMBL/GenBank/DDBJ databases">
        <title>WGS assembly of Ceratopteris richardii.</title>
        <authorList>
            <person name="Marchant D.B."/>
            <person name="Chen G."/>
            <person name="Jenkins J."/>
            <person name="Shu S."/>
            <person name="Leebens-Mack J."/>
            <person name="Grimwood J."/>
            <person name="Schmutz J."/>
            <person name="Soltis P."/>
            <person name="Soltis D."/>
            <person name="Chen Z.-H."/>
        </authorList>
    </citation>
    <scope>NUCLEOTIDE SEQUENCE</scope>
    <source>
        <strain evidence="10">Whitten #5841</strain>
        <tissue evidence="10">Leaf</tissue>
    </source>
</reference>
<gene>
    <name evidence="10" type="ORF">KP509_10G038100</name>
</gene>
<feature type="transmembrane region" description="Helical" evidence="9">
    <location>
        <begin position="6"/>
        <end position="34"/>
    </location>
</feature>
<sequence>MEFLSIFVVASVPIVKVLLLGAFGALLATPYLNILPQDARYHLNKLVFSVYTPALVFCNLAQSVSPAKIIDWWFLPVNVIMTFFIGTLLGLIVVKVLKPQPSLERITVACCSSGNVGNLPLLLVPAVCLDSKGLFKQSEVCIQNSLAYVSFGLAITTLILWTYTFHLLKPAQFKERDDLTSANPTIRNVVDSGSKEAQNEELVVMKSFTEEEQFETLELQEFVPQAQAWSDIFRNKMKDWASKFPLGILLNPPNAAVVAAFIVGGIPLFKRSLVGSDAPLRLIQDCLSTLGTAALPSMILLLGGNLTQGSSSGSEKMNASVLASITVVKLVLVPALGLCFVLGASHLGLVPEDPLFRLVLLVQYAMPSAFTIGVIAQLYNMGEQVTIVLFWSYICSVLTTTVWTTLYLWILF</sequence>
<dbReference type="PANTHER" id="PTHR31651">
    <property type="match status" value="1"/>
</dbReference>
<feature type="transmembrane region" description="Helical" evidence="9">
    <location>
        <begin position="289"/>
        <end position="307"/>
    </location>
</feature>
<dbReference type="GO" id="GO:0005789">
    <property type="term" value="C:endoplasmic reticulum membrane"/>
    <property type="evidence" value="ECO:0007669"/>
    <property type="project" value="UniProtKB-SubCell"/>
</dbReference>
<feature type="transmembrane region" description="Helical" evidence="9">
    <location>
        <begin position="319"/>
        <end position="343"/>
    </location>
</feature>
<keyword evidence="5 9" id="KW-0472">Membrane</keyword>
<dbReference type="Proteomes" id="UP000825935">
    <property type="component" value="Chromosome 10"/>
</dbReference>
<dbReference type="InterPro" id="IPR004776">
    <property type="entry name" value="Mem_transp_PIN-like"/>
</dbReference>
<keyword evidence="2" id="KW-0813">Transport</keyword>
<dbReference type="EMBL" id="CM035415">
    <property type="protein sequence ID" value="KAH7427296.1"/>
    <property type="molecule type" value="Genomic_DNA"/>
</dbReference>
<feature type="transmembrane region" description="Helical" evidence="9">
    <location>
        <begin position="73"/>
        <end position="94"/>
    </location>
</feature>
<dbReference type="GO" id="GO:0009734">
    <property type="term" value="P:auxin-activated signaling pathway"/>
    <property type="evidence" value="ECO:0007669"/>
    <property type="project" value="UniProtKB-KW"/>
</dbReference>
<comment type="subcellular location">
    <subcellularLocation>
        <location evidence="1">Endoplasmic reticulum membrane</location>
        <topology evidence="1">Multi-pass membrane protein</topology>
    </subcellularLocation>
</comment>
<dbReference type="OMA" id="PAICKEN"/>
<dbReference type="InterPro" id="IPR045033">
    <property type="entry name" value="PILS1/3/4/5/7"/>
</dbReference>
<feature type="transmembrane region" description="Helical" evidence="9">
    <location>
        <begin position="106"/>
        <end position="127"/>
    </location>
</feature>
<evidence type="ECO:0000256" key="8">
    <source>
        <dbReference type="ARBA" id="ARBA00025752"/>
    </source>
</evidence>
<name>A0A8T2U065_CERRI</name>
<evidence type="ECO:0000313" key="11">
    <source>
        <dbReference type="Proteomes" id="UP000825935"/>
    </source>
</evidence>
<proteinExistence type="inferred from homology"/>
<evidence type="ECO:0000256" key="1">
    <source>
        <dbReference type="ARBA" id="ARBA00004477"/>
    </source>
</evidence>
<evidence type="ECO:0000256" key="6">
    <source>
        <dbReference type="ARBA" id="ARBA00023294"/>
    </source>
</evidence>
<protein>
    <submittedName>
        <fullName evidence="10">Uncharacterized protein</fullName>
    </submittedName>
</protein>
<dbReference type="Pfam" id="PF03547">
    <property type="entry name" value="Mem_trans"/>
    <property type="match status" value="1"/>
</dbReference>
<comment type="caution">
    <text evidence="10">The sequence shown here is derived from an EMBL/GenBank/DDBJ whole genome shotgun (WGS) entry which is preliminary data.</text>
</comment>
<evidence type="ECO:0000256" key="4">
    <source>
        <dbReference type="ARBA" id="ARBA00022989"/>
    </source>
</evidence>
<feature type="transmembrane region" description="Helical" evidence="9">
    <location>
        <begin position="388"/>
        <end position="410"/>
    </location>
</feature>
<dbReference type="PANTHER" id="PTHR31651:SF33">
    <property type="entry name" value="PROTEIN PIN-LIKES 1"/>
    <property type="match status" value="1"/>
</dbReference>
<evidence type="ECO:0000256" key="5">
    <source>
        <dbReference type="ARBA" id="ARBA00023136"/>
    </source>
</evidence>
<keyword evidence="11" id="KW-1185">Reference proteome</keyword>
<feature type="transmembrane region" description="Helical" evidence="9">
    <location>
        <begin position="147"/>
        <end position="168"/>
    </location>
</feature>
<feature type="transmembrane region" description="Helical" evidence="9">
    <location>
        <begin position="244"/>
        <end position="269"/>
    </location>
</feature>
<evidence type="ECO:0000256" key="2">
    <source>
        <dbReference type="ARBA" id="ARBA00022448"/>
    </source>
</evidence>
<evidence type="ECO:0000313" key="10">
    <source>
        <dbReference type="EMBL" id="KAH7427296.1"/>
    </source>
</evidence>
<evidence type="ECO:0000256" key="9">
    <source>
        <dbReference type="SAM" id="Phobius"/>
    </source>
</evidence>
<keyword evidence="6" id="KW-0927">Auxin signaling pathway</keyword>
<comment type="function">
    <text evidence="7">Involved in cellular auxin homeostasis by regulating auxin metabolism. Regulates intracellular auxin accumulation at the endoplasmic reticulum and thus auxin availability for nuclear auxin signaling.</text>
</comment>